<comment type="caution">
    <text evidence="2">The sequence shown here is derived from an EMBL/GenBank/DDBJ whole genome shotgun (WGS) entry which is preliminary data.</text>
</comment>
<accession>A0A834F1L3</accession>
<evidence type="ECO:0000313" key="2">
    <source>
        <dbReference type="EMBL" id="KAF6717526.1"/>
    </source>
</evidence>
<keyword evidence="2" id="KW-0687">Ribonucleoprotein</keyword>
<gene>
    <name evidence="2" type="ORF">FQA47_020147</name>
</gene>
<feature type="region of interest" description="Disordered" evidence="1">
    <location>
        <begin position="63"/>
        <end position="89"/>
    </location>
</feature>
<sequence>MAAWGCRFILQRGSRFIPPRTVQSSSQMVGCIRTMKNTTWFEEHLTEDNQKYMRHSMGEEYRKQTAEKLSPLKDEPWPRHEWTEGRCRD</sequence>
<name>A0A834F1L3_ORYME</name>
<evidence type="ECO:0000256" key="1">
    <source>
        <dbReference type="SAM" id="MobiDB-lite"/>
    </source>
</evidence>
<evidence type="ECO:0000313" key="3">
    <source>
        <dbReference type="Proteomes" id="UP000646548"/>
    </source>
</evidence>
<protein>
    <submittedName>
        <fullName evidence="2">39S ribosomal protein L3, mitochondrial</fullName>
    </submittedName>
</protein>
<reference evidence="2" key="1">
    <citation type="journal article" name="BMC Genomics">
        <title>Long-read sequencing and de novo genome assembly of marine medaka (Oryzias melastigma).</title>
        <authorList>
            <person name="Liang P."/>
            <person name="Saqib H.S.A."/>
            <person name="Ni X."/>
            <person name="Shen Y."/>
        </authorList>
    </citation>
    <scope>NUCLEOTIDE SEQUENCE</scope>
    <source>
        <strain evidence="2">Bigg-433</strain>
    </source>
</reference>
<dbReference type="GO" id="GO:0005840">
    <property type="term" value="C:ribosome"/>
    <property type="evidence" value="ECO:0007669"/>
    <property type="project" value="UniProtKB-KW"/>
</dbReference>
<dbReference type="EMBL" id="WKFB01000830">
    <property type="protein sequence ID" value="KAF6717526.1"/>
    <property type="molecule type" value="Genomic_DNA"/>
</dbReference>
<organism evidence="2 3">
    <name type="scientific">Oryzias melastigma</name>
    <name type="common">Marine medaka</name>
    <dbReference type="NCBI Taxonomy" id="30732"/>
    <lineage>
        <taxon>Eukaryota</taxon>
        <taxon>Metazoa</taxon>
        <taxon>Chordata</taxon>
        <taxon>Craniata</taxon>
        <taxon>Vertebrata</taxon>
        <taxon>Euteleostomi</taxon>
        <taxon>Actinopterygii</taxon>
        <taxon>Neopterygii</taxon>
        <taxon>Teleostei</taxon>
        <taxon>Neoteleostei</taxon>
        <taxon>Acanthomorphata</taxon>
        <taxon>Ovalentaria</taxon>
        <taxon>Atherinomorphae</taxon>
        <taxon>Beloniformes</taxon>
        <taxon>Adrianichthyidae</taxon>
        <taxon>Oryziinae</taxon>
        <taxon>Oryzias</taxon>
    </lineage>
</organism>
<dbReference type="AlphaFoldDB" id="A0A834F1L3"/>
<proteinExistence type="predicted"/>
<dbReference type="Proteomes" id="UP000646548">
    <property type="component" value="Unassembled WGS sequence"/>
</dbReference>
<keyword evidence="2" id="KW-0689">Ribosomal protein</keyword>